<gene>
    <name evidence="5" type="ORF">HNR07_003655</name>
</gene>
<dbReference type="PANTHER" id="PTHR15462">
    <property type="entry name" value="SERINE PROTEASE"/>
    <property type="match status" value="1"/>
</dbReference>
<dbReference type="Pfam" id="PF00089">
    <property type="entry name" value="Trypsin"/>
    <property type="match status" value="1"/>
</dbReference>
<dbReference type="AlphaFoldDB" id="A0A840WQW6"/>
<feature type="signal peptide" evidence="3">
    <location>
        <begin position="1"/>
        <end position="24"/>
    </location>
</feature>
<dbReference type="PROSITE" id="PS00134">
    <property type="entry name" value="TRYPSIN_HIS"/>
    <property type="match status" value="1"/>
</dbReference>
<dbReference type="RefSeq" id="WP_184365955.1">
    <property type="nucleotide sequence ID" value="NZ_BAAAKM010000033.1"/>
</dbReference>
<evidence type="ECO:0000256" key="3">
    <source>
        <dbReference type="SAM" id="SignalP"/>
    </source>
</evidence>
<feature type="region of interest" description="Disordered" evidence="2">
    <location>
        <begin position="113"/>
        <end position="139"/>
    </location>
</feature>
<dbReference type="InterPro" id="IPR009003">
    <property type="entry name" value="Peptidase_S1_PA"/>
</dbReference>
<feature type="chain" id="PRO_5039284261" evidence="3">
    <location>
        <begin position="25"/>
        <end position="359"/>
    </location>
</feature>
<dbReference type="GO" id="GO:0004252">
    <property type="term" value="F:serine-type endopeptidase activity"/>
    <property type="evidence" value="ECO:0007669"/>
    <property type="project" value="InterPro"/>
</dbReference>
<dbReference type="InterPro" id="IPR043504">
    <property type="entry name" value="Peptidase_S1_PA_chymotrypsin"/>
</dbReference>
<evidence type="ECO:0000256" key="2">
    <source>
        <dbReference type="SAM" id="MobiDB-lite"/>
    </source>
</evidence>
<reference evidence="5 6" key="1">
    <citation type="submission" date="2020-08" db="EMBL/GenBank/DDBJ databases">
        <title>Sequencing the genomes of 1000 actinobacteria strains.</title>
        <authorList>
            <person name="Klenk H.-P."/>
        </authorList>
    </citation>
    <scope>NUCLEOTIDE SEQUENCE [LARGE SCALE GENOMIC DNA]</scope>
    <source>
        <strain evidence="5 6">DSM 44598</strain>
    </source>
</reference>
<dbReference type="SUPFAM" id="SSF50494">
    <property type="entry name" value="Trypsin-like serine proteases"/>
    <property type="match status" value="1"/>
</dbReference>
<dbReference type="Gene3D" id="2.40.10.10">
    <property type="entry name" value="Trypsin-like serine proteases"/>
    <property type="match status" value="2"/>
</dbReference>
<sequence>MTSSTARKILAPLAAAAVALGGLALVDHLPAPASAVTQALHASAAHPGSLAPETPVQQSRVAATRMDGVVHQTGAVTDEQNAAVLDYWTSERMAAAQPISSLVDSALGLADPLRPSPAGVEPQAARPDSDGERWNDGGRVSRTTGKVYLTMDGRDFTCSASVVDSANGSTLVTAGHCAKDGRGSWARNWTFVPGYADGSSPHGKFTARDLMVAPQWANRADDSYDFAMVVLNRDGGASAQDRVGAQKIAFDTWTEQRVRDGVQVYTFGYPAASPFNGRHLHYCSGRTVPDTGGTTANGVRCTMTQGSSGGPWFTGFDPATGQGTISSVVSFKYADDRNTQYGPRLGAEAKRLFDHANQL</sequence>
<keyword evidence="1 3" id="KW-0732">Signal</keyword>
<dbReference type="InterPro" id="IPR018114">
    <property type="entry name" value="TRYPSIN_HIS"/>
</dbReference>
<evidence type="ECO:0000256" key="1">
    <source>
        <dbReference type="ARBA" id="ARBA00022729"/>
    </source>
</evidence>
<organism evidence="5 6">
    <name type="scientific">Nocardiopsis metallicus</name>
    <dbReference type="NCBI Taxonomy" id="179819"/>
    <lineage>
        <taxon>Bacteria</taxon>
        <taxon>Bacillati</taxon>
        <taxon>Actinomycetota</taxon>
        <taxon>Actinomycetes</taxon>
        <taxon>Streptosporangiales</taxon>
        <taxon>Nocardiopsidaceae</taxon>
        <taxon>Nocardiopsis</taxon>
    </lineage>
</organism>
<evidence type="ECO:0000259" key="4">
    <source>
        <dbReference type="Pfam" id="PF00089"/>
    </source>
</evidence>
<comment type="caution">
    <text evidence="5">The sequence shown here is derived from an EMBL/GenBank/DDBJ whole genome shotgun (WGS) entry which is preliminary data.</text>
</comment>
<dbReference type="EMBL" id="JACHDO010000001">
    <property type="protein sequence ID" value="MBB5492518.1"/>
    <property type="molecule type" value="Genomic_DNA"/>
</dbReference>
<proteinExistence type="predicted"/>
<feature type="domain" description="Peptidase S1" evidence="4">
    <location>
        <begin position="149"/>
        <end position="333"/>
    </location>
</feature>
<protein>
    <submittedName>
        <fullName evidence="5">V8-like Glu-specific endopeptidase</fullName>
    </submittedName>
</protein>
<feature type="compositionally biased region" description="Basic and acidic residues" evidence="2">
    <location>
        <begin position="127"/>
        <end position="136"/>
    </location>
</feature>
<keyword evidence="6" id="KW-1185">Reference proteome</keyword>
<name>A0A840WQW6_9ACTN</name>
<dbReference type="Proteomes" id="UP000579647">
    <property type="component" value="Unassembled WGS sequence"/>
</dbReference>
<evidence type="ECO:0000313" key="5">
    <source>
        <dbReference type="EMBL" id="MBB5492518.1"/>
    </source>
</evidence>
<evidence type="ECO:0000313" key="6">
    <source>
        <dbReference type="Proteomes" id="UP000579647"/>
    </source>
</evidence>
<dbReference type="InterPro" id="IPR050966">
    <property type="entry name" value="Glutamyl_endopeptidase"/>
</dbReference>
<accession>A0A840WQW6</accession>
<dbReference type="GO" id="GO:0006508">
    <property type="term" value="P:proteolysis"/>
    <property type="evidence" value="ECO:0007669"/>
    <property type="project" value="InterPro"/>
</dbReference>
<dbReference type="InterPro" id="IPR001254">
    <property type="entry name" value="Trypsin_dom"/>
</dbReference>